<dbReference type="GO" id="GO:0052689">
    <property type="term" value="F:carboxylic ester hydrolase activity"/>
    <property type="evidence" value="ECO:0007669"/>
    <property type="project" value="TreeGrafter"/>
</dbReference>
<dbReference type="PANTHER" id="PTHR42886">
    <property type="entry name" value="RE40534P-RELATED"/>
    <property type="match status" value="1"/>
</dbReference>
<dbReference type="InterPro" id="IPR000073">
    <property type="entry name" value="AB_hydrolase_1"/>
</dbReference>
<dbReference type="KEGG" id="elio:KO353_13880"/>
<proteinExistence type="predicted"/>
<sequence>MAGQVVAFPHRDCPRPEAAEGLELLLAGPEGARPATLLFLHGASAGAWVWAEHAMPAFARAGWRSAALSFRGHGRSAGRAMLHALGLLDYAADVRTALAALDGPVVLVAHSLGALVAQMLLGDPRVAAIVMLAPVPAEGLAAVNVRLPLTDPFLWKEVARMPWLAGGLAPPERLRHALFSARLPDERALAVMARMQPESLRALAEAQWPRPVASARLVGTPALVLGAAKDPLVPEDTVLRTAWFHGADRAMLDHIGHAMMLDAGWEQPVALALAWLEGLCLGR</sequence>
<dbReference type="GO" id="GO:0006654">
    <property type="term" value="P:phosphatidic acid biosynthetic process"/>
    <property type="evidence" value="ECO:0007669"/>
    <property type="project" value="TreeGrafter"/>
</dbReference>
<evidence type="ECO:0000313" key="3">
    <source>
        <dbReference type="Proteomes" id="UP000694001"/>
    </source>
</evidence>
<dbReference type="Pfam" id="PF12697">
    <property type="entry name" value="Abhydrolase_6"/>
    <property type="match status" value="1"/>
</dbReference>
<gene>
    <name evidence="2" type="ORF">KO353_13880</name>
</gene>
<dbReference type="AlphaFoldDB" id="A0A975YJD3"/>
<dbReference type="EMBL" id="CP076448">
    <property type="protein sequence ID" value="QXM24322.1"/>
    <property type="molecule type" value="Genomic_DNA"/>
</dbReference>
<protein>
    <submittedName>
        <fullName evidence="2">Alpha/beta hydrolase</fullName>
    </submittedName>
</protein>
<keyword evidence="2" id="KW-0378">Hydrolase</keyword>
<accession>A0A975YJD3</accession>
<dbReference type="GO" id="GO:0042171">
    <property type="term" value="F:lysophosphatidic acid acyltransferase activity"/>
    <property type="evidence" value="ECO:0007669"/>
    <property type="project" value="TreeGrafter"/>
</dbReference>
<dbReference type="GO" id="GO:0055088">
    <property type="term" value="P:lipid homeostasis"/>
    <property type="evidence" value="ECO:0007669"/>
    <property type="project" value="TreeGrafter"/>
</dbReference>
<name>A0A975YJD3_9PROT</name>
<dbReference type="PANTHER" id="PTHR42886:SF42">
    <property type="entry name" value="ALPHA_BETA-HYDROLASES SUPERFAMILY PROTEIN"/>
    <property type="match status" value="1"/>
</dbReference>
<organism evidence="2 3">
    <name type="scientific">Elioraea tepida</name>
    <dbReference type="NCBI Taxonomy" id="2843330"/>
    <lineage>
        <taxon>Bacteria</taxon>
        <taxon>Pseudomonadati</taxon>
        <taxon>Pseudomonadota</taxon>
        <taxon>Alphaproteobacteria</taxon>
        <taxon>Acetobacterales</taxon>
        <taxon>Elioraeaceae</taxon>
        <taxon>Elioraea</taxon>
    </lineage>
</organism>
<evidence type="ECO:0000259" key="1">
    <source>
        <dbReference type="Pfam" id="PF12697"/>
    </source>
</evidence>
<dbReference type="RefSeq" id="WP_218285379.1">
    <property type="nucleotide sequence ID" value="NZ_CP076448.1"/>
</dbReference>
<keyword evidence="3" id="KW-1185">Reference proteome</keyword>
<dbReference type="Proteomes" id="UP000694001">
    <property type="component" value="Chromosome"/>
</dbReference>
<reference evidence="2" key="1">
    <citation type="submission" date="2021-06" db="EMBL/GenBank/DDBJ databases">
        <title>Elioraea tepida, sp. nov., a moderately thermophilic aerobic anoxygenic phototrophic bacterium isolated from an alkaline siliceous hot spring mat community in Yellowstone National Park, WY, USA.</title>
        <authorList>
            <person name="Saini M.K."/>
            <person name="Yoshida S."/>
            <person name="Sebastian A."/>
            <person name="Hirose S."/>
            <person name="Hara E."/>
            <person name="Tamaki H."/>
            <person name="Soulier N.T."/>
            <person name="Albert I."/>
            <person name="Hanada S."/>
            <person name="Bryant D.A."/>
            <person name="Tank M."/>
        </authorList>
    </citation>
    <scope>NUCLEOTIDE SEQUENCE</scope>
    <source>
        <strain evidence="2">MS-P2</strain>
    </source>
</reference>
<evidence type="ECO:0000313" key="2">
    <source>
        <dbReference type="EMBL" id="QXM24322.1"/>
    </source>
</evidence>
<feature type="domain" description="AB hydrolase-1" evidence="1">
    <location>
        <begin position="37"/>
        <end position="262"/>
    </location>
</feature>